<evidence type="ECO:0000256" key="5">
    <source>
        <dbReference type="ARBA" id="ARBA00022989"/>
    </source>
</evidence>
<dbReference type="Proteomes" id="UP000553756">
    <property type="component" value="Unassembled WGS sequence"/>
</dbReference>
<accession>A0ABX1SXD5</accession>
<feature type="transmembrane region" description="Helical" evidence="8">
    <location>
        <begin position="395"/>
        <end position="416"/>
    </location>
</feature>
<dbReference type="NCBIfam" id="TIGR03025">
    <property type="entry name" value="EPS_sugtrans"/>
    <property type="match status" value="1"/>
</dbReference>
<evidence type="ECO:0000313" key="10">
    <source>
        <dbReference type="EMBL" id="NMN02480.1"/>
    </source>
</evidence>
<keyword evidence="5 8" id="KW-1133">Transmembrane helix</keyword>
<dbReference type="EMBL" id="JAAIIJ010000021">
    <property type="protein sequence ID" value="NMN02480.1"/>
    <property type="molecule type" value="Genomic_DNA"/>
</dbReference>
<dbReference type="InterPro" id="IPR003362">
    <property type="entry name" value="Bact_transf"/>
</dbReference>
<name>A0ABX1SXD5_9BIFI</name>
<evidence type="ECO:0000256" key="1">
    <source>
        <dbReference type="ARBA" id="ARBA00004141"/>
    </source>
</evidence>
<evidence type="ECO:0000259" key="9">
    <source>
        <dbReference type="Pfam" id="PF02397"/>
    </source>
</evidence>
<feature type="transmembrane region" description="Helical" evidence="8">
    <location>
        <begin position="144"/>
        <end position="162"/>
    </location>
</feature>
<feature type="transmembrane region" description="Helical" evidence="8">
    <location>
        <begin position="201"/>
        <end position="221"/>
    </location>
</feature>
<dbReference type="PANTHER" id="PTHR30576:SF10">
    <property type="entry name" value="SLL5057 PROTEIN"/>
    <property type="match status" value="1"/>
</dbReference>
<comment type="caution">
    <text evidence="10">The sequence shown here is derived from an EMBL/GenBank/DDBJ whole genome shotgun (WGS) entry which is preliminary data.</text>
</comment>
<keyword evidence="11" id="KW-1185">Reference proteome</keyword>
<comment type="similarity">
    <text evidence="2">Belongs to the bacterial sugar transferase family.</text>
</comment>
<keyword evidence="6 8" id="KW-0472">Membrane</keyword>
<evidence type="ECO:0000256" key="2">
    <source>
        <dbReference type="ARBA" id="ARBA00006464"/>
    </source>
</evidence>
<proteinExistence type="inferred from homology"/>
<organism evidence="10 11">
    <name type="scientific">Bifidobacterium panos</name>
    <dbReference type="NCBI Taxonomy" id="2675321"/>
    <lineage>
        <taxon>Bacteria</taxon>
        <taxon>Bacillati</taxon>
        <taxon>Actinomycetota</taxon>
        <taxon>Actinomycetes</taxon>
        <taxon>Bifidobacteriales</taxon>
        <taxon>Bifidobacteriaceae</taxon>
        <taxon>Bifidobacterium</taxon>
    </lineage>
</organism>
<evidence type="ECO:0000256" key="7">
    <source>
        <dbReference type="SAM" id="MobiDB-lite"/>
    </source>
</evidence>
<comment type="subcellular location">
    <subcellularLocation>
        <location evidence="1">Membrane</location>
        <topology evidence="1">Multi-pass membrane protein</topology>
    </subcellularLocation>
</comment>
<evidence type="ECO:0000256" key="6">
    <source>
        <dbReference type="ARBA" id="ARBA00023136"/>
    </source>
</evidence>
<feature type="compositionally biased region" description="Low complexity" evidence="7">
    <location>
        <begin position="54"/>
        <end position="71"/>
    </location>
</feature>
<reference evidence="10 11" key="1">
    <citation type="submission" date="2020-02" db="EMBL/GenBank/DDBJ databases">
        <title>Characterization of phylogenetic diversity of novel bifidobacterial species isolated in Czech ZOOs.</title>
        <authorList>
            <person name="Lugli G.A."/>
            <person name="Vera N.B."/>
            <person name="Ventura M."/>
        </authorList>
    </citation>
    <scope>NUCLEOTIDE SEQUENCE [LARGE SCALE GENOMIC DNA]</scope>
    <source>
        <strain evidence="10 11">DSM 109963</strain>
    </source>
</reference>
<feature type="domain" description="Bacterial sugar transferase" evidence="9">
    <location>
        <begin position="390"/>
        <end position="578"/>
    </location>
</feature>
<evidence type="ECO:0000256" key="3">
    <source>
        <dbReference type="ARBA" id="ARBA00022679"/>
    </source>
</evidence>
<sequence length="584" mass="64378">MSLLANHSDDSDLLTEQISATPSDPHAPDDYGVPLVPPVPPRAKRSNLPQGDGSATSAENASASPAEAAPTFFDGTYRPDTTVGSRRPAFRWPLGPRWRYIYNFALVALDVLMMLLACVLELLIRADVLRTVRLSVPGGVMPTLAVFCLVWVFCLAFMRSYVRHVMGEGYSLYARILSAAVLNFFALCSVAYLFGVPYPRWLVSSATAMAAAFTLVERWLMRRLLHRNRRMGEYNYSTLVIGSPEGIRSVIGKLTSQSGLAMGYAPIAVCPVEEIGEENDPDSPQHLISVPFEPQNDYERGLRVLPLNSRLPQTARHLGARIVLIADVLTRDSETMRTLALAVESLNMELAVTASVADIGGGRIHMRNNSAMPIMTASLPQYSLPIRFMKRAVDIAGSLVALIPGSIIMAITAIFIKVEDGGPVFYKQERIGLYGEPFKVLKMRSMRIDADKHDAEVAAAAGVKLAATFKVKDDPRITRVGRFIRKTSIDEIPQFINVLKGDMSLVGPRPQRRYEVDQYSSLYSARLLVRPGITGPWQISGRNNLSQEDAEFLDVNYVENWSLMTDIAILIKTVGVVLRGDGAY</sequence>
<protein>
    <submittedName>
        <fullName evidence="10">Undecaprenyl-phosphate galactosephosphotransferase</fullName>
    </submittedName>
</protein>
<evidence type="ECO:0000256" key="4">
    <source>
        <dbReference type="ARBA" id="ARBA00022692"/>
    </source>
</evidence>
<dbReference type="InterPro" id="IPR017475">
    <property type="entry name" value="EPS_sugar_tfrase"/>
</dbReference>
<dbReference type="PANTHER" id="PTHR30576">
    <property type="entry name" value="COLANIC BIOSYNTHESIS UDP-GLUCOSE LIPID CARRIER TRANSFERASE"/>
    <property type="match status" value="1"/>
</dbReference>
<feature type="transmembrane region" description="Helical" evidence="8">
    <location>
        <begin position="100"/>
        <end position="124"/>
    </location>
</feature>
<evidence type="ECO:0000313" key="11">
    <source>
        <dbReference type="Proteomes" id="UP000553756"/>
    </source>
</evidence>
<keyword evidence="4 8" id="KW-0812">Transmembrane</keyword>
<feature type="transmembrane region" description="Helical" evidence="8">
    <location>
        <begin position="174"/>
        <end position="195"/>
    </location>
</feature>
<keyword evidence="3" id="KW-0808">Transferase</keyword>
<gene>
    <name evidence="10" type="ORF">G1C94_1102</name>
</gene>
<dbReference type="Pfam" id="PF02397">
    <property type="entry name" value="Bac_transf"/>
    <property type="match status" value="1"/>
</dbReference>
<evidence type="ECO:0000256" key="8">
    <source>
        <dbReference type="SAM" id="Phobius"/>
    </source>
</evidence>
<feature type="region of interest" description="Disordered" evidence="7">
    <location>
        <begin position="1"/>
        <end position="75"/>
    </location>
</feature>